<organism evidence="1">
    <name type="scientific">Mycobacterium xenopi 4042</name>
    <dbReference type="NCBI Taxonomy" id="1299334"/>
    <lineage>
        <taxon>Bacteria</taxon>
        <taxon>Bacillati</taxon>
        <taxon>Actinomycetota</taxon>
        <taxon>Actinomycetes</taxon>
        <taxon>Mycobacteriales</taxon>
        <taxon>Mycobacteriaceae</taxon>
        <taxon>Mycobacterium</taxon>
    </lineage>
</organism>
<evidence type="ECO:0000313" key="1">
    <source>
        <dbReference type="EMBL" id="EUA73176.1"/>
    </source>
</evidence>
<protein>
    <submittedName>
        <fullName evidence="1">Uncharacterized protein</fullName>
    </submittedName>
</protein>
<dbReference type="InterPro" id="IPR036291">
    <property type="entry name" value="NAD(P)-bd_dom_sf"/>
</dbReference>
<dbReference type="PATRIC" id="fig|1299334.3.peg.846"/>
<accession>X8DYV0</accession>
<reference evidence="1" key="1">
    <citation type="submission" date="2014-01" db="EMBL/GenBank/DDBJ databases">
        <authorList>
            <person name="Brown-Elliot B."/>
            <person name="Wallace R."/>
            <person name="Lenaerts A."/>
            <person name="Ordway D."/>
            <person name="DeGroote M.A."/>
            <person name="Parker T."/>
            <person name="Sizemore C."/>
            <person name="Tallon L.J."/>
            <person name="Sadzewicz L.K."/>
            <person name="Sengamalay N."/>
            <person name="Fraser C.M."/>
            <person name="Hine E."/>
            <person name="Shefchek K.A."/>
            <person name="Das S.P."/>
            <person name="Tettelin H."/>
        </authorList>
    </citation>
    <scope>NUCLEOTIDE SEQUENCE [LARGE SCALE GENOMIC DNA]</scope>
    <source>
        <strain evidence="1">4042</strain>
    </source>
</reference>
<dbReference type="EMBL" id="JAOB01000011">
    <property type="protein sequence ID" value="EUA73176.1"/>
    <property type="molecule type" value="Genomic_DNA"/>
</dbReference>
<dbReference type="AlphaFoldDB" id="X8DYV0"/>
<comment type="caution">
    <text evidence="1">The sequence shown here is derived from an EMBL/GenBank/DDBJ whole genome shotgun (WGS) entry which is preliminary data.</text>
</comment>
<gene>
    <name evidence="1" type="ORF">I553_9332</name>
</gene>
<name>X8DYV0_MYCXE</name>
<proteinExistence type="predicted"/>
<dbReference type="SUPFAM" id="SSF51735">
    <property type="entry name" value="NAD(P)-binding Rossmann-fold domains"/>
    <property type="match status" value="1"/>
</dbReference>
<sequence>MVWLGAAMILGAGSTSFEMLRYVGDRFPIMPMPAWMDNPIDPISIRDVLYYLVAAAGSEQVAAGAYDICGPDTTSYRELLKTYARIAGKWHTACRSGVSTPRWRRD</sequence>
<dbReference type="Gene3D" id="3.40.50.720">
    <property type="entry name" value="NAD(P)-binding Rossmann-like Domain"/>
    <property type="match status" value="1"/>
</dbReference>